<dbReference type="PROSITE" id="PS51173">
    <property type="entry name" value="CBM2"/>
    <property type="match status" value="1"/>
</dbReference>
<dbReference type="SUPFAM" id="SSF49384">
    <property type="entry name" value="Carbohydrate-binding domain"/>
    <property type="match status" value="1"/>
</dbReference>
<dbReference type="SMART" id="SM00220">
    <property type="entry name" value="S_TKc"/>
    <property type="match status" value="1"/>
</dbReference>
<dbReference type="PROSITE" id="PS00108">
    <property type="entry name" value="PROTEIN_KINASE_ST"/>
    <property type="match status" value="1"/>
</dbReference>
<organism evidence="13 14">
    <name type="scientific">Actinoplanes aureus</name>
    <dbReference type="NCBI Taxonomy" id="2792083"/>
    <lineage>
        <taxon>Bacteria</taxon>
        <taxon>Bacillati</taxon>
        <taxon>Actinomycetota</taxon>
        <taxon>Actinomycetes</taxon>
        <taxon>Micromonosporales</taxon>
        <taxon>Micromonosporaceae</taxon>
        <taxon>Actinoplanes</taxon>
    </lineage>
</organism>
<evidence type="ECO:0000313" key="14">
    <source>
        <dbReference type="Proteomes" id="UP000598146"/>
    </source>
</evidence>
<evidence type="ECO:0000256" key="3">
    <source>
        <dbReference type="ARBA" id="ARBA00022679"/>
    </source>
</evidence>
<keyword evidence="6 9" id="KW-0067">ATP-binding</keyword>
<evidence type="ECO:0000256" key="4">
    <source>
        <dbReference type="ARBA" id="ARBA00022741"/>
    </source>
</evidence>
<dbReference type="Pfam" id="PF00553">
    <property type="entry name" value="CBM_2"/>
    <property type="match status" value="1"/>
</dbReference>
<keyword evidence="2" id="KW-0723">Serine/threonine-protein kinase</keyword>
<evidence type="ECO:0000256" key="8">
    <source>
        <dbReference type="ARBA" id="ARBA00048679"/>
    </source>
</evidence>
<dbReference type="EMBL" id="JADQTO010000010">
    <property type="protein sequence ID" value="MBG0564108.1"/>
    <property type="molecule type" value="Genomic_DNA"/>
</dbReference>
<dbReference type="PROSITE" id="PS00107">
    <property type="entry name" value="PROTEIN_KINASE_ATP"/>
    <property type="match status" value="1"/>
</dbReference>
<dbReference type="InterPro" id="IPR011009">
    <property type="entry name" value="Kinase-like_dom_sf"/>
</dbReference>
<dbReference type="GO" id="GO:0005524">
    <property type="term" value="F:ATP binding"/>
    <property type="evidence" value="ECO:0007669"/>
    <property type="project" value="UniProtKB-UniRule"/>
</dbReference>
<comment type="catalytic activity">
    <reaction evidence="7">
        <text>L-threonyl-[protein] + ATP = O-phospho-L-threonyl-[protein] + ADP + H(+)</text>
        <dbReference type="Rhea" id="RHEA:46608"/>
        <dbReference type="Rhea" id="RHEA-COMP:11060"/>
        <dbReference type="Rhea" id="RHEA-COMP:11605"/>
        <dbReference type="ChEBI" id="CHEBI:15378"/>
        <dbReference type="ChEBI" id="CHEBI:30013"/>
        <dbReference type="ChEBI" id="CHEBI:30616"/>
        <dbReference type="ChEBI" id="CHEBI:61977"/>
        <dbReference type="ChEBI" id="CHEBI:456216"/>
        <dbReference type="EC" id="2.7.11.1"/>
    </reaction>
</comment>
<keyword evidence="14" id="KW-1185">Reference proteome</keyword>
<dbReference type="GO" id="GO:0004674">
    <property type="term" value="F:protein serine/threonine kinase activity"/>
    <property type="evidence" value="ECO:0007669"/>
    <property type="project" value="UniProtKB-KW"/>
</dbReference>
<sequence>MMNTGDLMDGRFRLREQLGAGGMAVVWRAHDEVLGRDVALKVLSADLAQDPALLARIRDEARAVARLRHPNVVDVYDYGEVPGPQGRPLPYVVMEVVEGRSLSRLLTAGALPWRLAVLIGAQVAAALAAAHERGVVHRDVKPGNVVVGGARVKLVDFGISAVSGDDDRSAGLLLGTPAYLAPERLEKGVVRPETDVYALGLMLYRALAGHLPWQASTTTEMLIAHRYQEPDPLPPIVGLPDDVAALCRRCLDKSPDRRPGAAEVATVLAAAAGLSLDTLALPGAPTGTALPDDEVPTRTVVLAGAAASRALATRLAAAARRWRELPHRRRIGVAAGAAALLLIPAAAVTLSDSPPGKQVNAGVPAAAPRPAERAPECAVGYVVSGTTDGRFTTKVSIANTGTVGISAAILTFALPGGQQLRSGAPGTWRQNGREVSAQVGDLAAGGSRTATFRGTYQAVNALPDRFELNGTTCQAALSVAGVTTKPPTTRTVVRSSESRESSGKDAAKEEGKKKEKAEKKEKDEDE</sequence>
<dbReference type="FunFam" id="3.30.200.20:FF:000035">
    <property type="entry name" value="Serine/threonine protein kinase Stk1"/>
    <property type="match status" value="1"/>
</dbReference>
<dbReference type="InterPro" id="IPR008965">
    <property type="entry name" value="CBM2/CBM3_carb-bd_dom_sf"/>
</dbReference>
<feature type="domain" description="Protein kinase" evidence="11">
    <location>
        <begin position="12"/>
        <end position="274"/>
    </location>
</feature>
<dbReference type="Gene3D" id="1.10.510.10">
    <property type="entry name" value="Transferase(Phosphotransferase) domain 1"/>
    <property type="match status" value="1"/>
</dbReference>
<evidence type="ECO:0000256" key="5">
    <source>
        <dbReference type="ARBA" id="ARBA00022777"/>
    </source>
</evidence>
<evidence type="ECO:0000256" key="6">
    <source>
        <dbReference type="ARBA" id="ARBA00022840"/>
    </source>
</evidence>
<dbReference type="PANTHER" id="PTHR43289">
    <property type="entry name" value="MITOGEN-ACTIVATED PROTEIN KINASE KINASE KINASE 20-RELATED"/>
    <property type="match status" value="1"/>
</dbReference>
<reference evidence="13" key="1">
    <citation type="submission" date="2020-11" db="EMBL/GenBank/DDBJ databases">
        <title>Isolation and identification of active actinomycetes.</title>
        <authorList>
            <person name="Sun X."/>
        </authorList>
    </citation>
    <scope>NUCLEOTIDE SEQUENCE</scope>
    <source>
        <strain evidence="13">NEAU-A11</strain>
    </source>
</reference>
<dbReference type="InterPro" id="IPR008271">
    <property type="entry name" value="Ser/Thr_kinase_AS"/>
</dbReference>
<dbReference type="GO" id="GO:0030247">
    <property type="term" value="F:polysaccharide binding"/>
    <property type="evidence" value="ECO:0007669"/>
    <property type="project" value="UniProtKB-UniRule"/>
</dbReference>
<dbReference type="SMART" id="SM00637">
    <property type="entry name" value="CBD_II"/>
    <property type="match status" value="1"/>
</dbReference>
<protein>
    <recommendedName>
        <fullName evidence="1">non-specific serine/threonine protein kinase</fullName>
        <ecNumber evidence="1">2.7.11.1</ecNumber>
    </recommendedName>
</protein>
<dbReference type="SUPFAM" id="SSF56112">
    <property type="entry name" value="Protein kinase-like (PK-like)"/>
    <property type="match status" value="1"/>
</dbReference>
<gene>
    <name evidence="13" type="ORF">I4J89_21935</name>
</gene>
<evidence type="ECO:0000256" key="1">
    <source>
        <dbReference type="ARBA" id="ARBA00012513"/>
    </source>
</evidence>
<dbReference type="EC" id="2.7.11.1" evidence="1"/>
<dbReference type="InterPro" id="IPR001919">
    <property type="entry name" value="CBD2"/>
</dbReference>
<evidence type="ECO:0000256" key="2">
    <source>
        <dbReference type="ARBA" id="ARBA00022527"/>
    </source>
</evidence>
<dbReference type="InterPro" id="IPR017441">
    <property type="entry name" value="Protein_kinase_ATP_BS"/>
</dbReference>
<dbReference type="Gene3D" id="3.30.200.20">
    <property type="entry name" value="Phosphorylase Kinase, domain 1"/>
    <property type="match status" value="1"/>
</dbReference>
<evidence type="ECO:0000259" key="12">
    <source>
        <dbReference type="PROSITE" id="PS51173"/>
    </source>
</evidence>
<dbReference type="GO" id="GO:0004553">
    <property type="term" value="F:hydrolase activity, hydrolyzing O-glycosyl compounds"/>
    <property type="evidence" value="ECO:0007669"/>
    <property type="project" value="InterPro"/>
</dbReference>
<evidence type="ECO:0000256" key="7">
    <source>
        <dbReference type="ARBA" id="ARBA00047899"/>
    </source>
</evidence>
<dbReference type="PROSITE" id="PS50011">
    <property type="entry name" value="PROTEIN_KINASE_DOM"/>
    <property type="match status" value="1"/>
</dbReference>
<dbReference type="GO" id="GO:0005975">
    <property type="term" value="P:carbohydrate metabolic process"/>
    <property type="evidence" value="ECO:0007669"/>
    <property type="project" value="InterPro"/>
</dbReference>
<dbReference type="Gene3D" id="2.60.40.290">
    <property type="match status" value="1"/>
</dbReference>
<comment type="caution">
    <text evidence="13">The sequence shown here is derived from an EMBL/GenBank/DDBJ whole genome shotgun (WGS) entry which is preliminary data.</text>
</comment>
<dbReference type="CDD" id="cd14014">
    <property type="entry name" value="STKc_PknB_like"/>
    <property type="match status" value="1"/>
</dbReference>
<accession>A0A931CDE6</accession>
<feature type="region of interest" description="Disordered" evidence="10">
    <location>
        <begin position="484"/>
        <end position="526"/>
    </location>
</feature>
<name>A0A931CDE6_9ACTN</name>
<evidence type="ECO:0000313" key="13">
    <source>
        <dbReference type="EMBL" id="MBG0564108.1"/>
    </source>
</evidence>
<evidence type="ECO:0000256" key="10">
    <source>
        <dbReference type="SAM" id="MobiDB-lite"/>
    </source>
</evidence>
<feature type="compositionally biased region" description="Low complexity" evidence="10">
    <location>
        <begin position="484"/>
        <end position="495"/>
    </location>
</feature>
<feature type="domain" description="CBM2" evidence="12">
    <location>
        <begin position="370"/>
        <end position="476"/>
    </location>
</feature>
<dbReference type="InterPro" id="IPR012291">
    <property type="entry name" value="CBM2_carb-bd_dom_sf"/>
</dbReference>
<evidence type="ECO:0000259" key="11">
    <source>
        <dbReference type="PROSITE" id="PS50011"/>
    </source>
</evidence>
<evidence type="ECO:0000256" key="9">
    <source>
        <dbReference type="PROSITE-ProRule" id="PRU10141"/>
    </source>
</evidence>
<comment type="catalytic activity">
    <reaction evidence="8">
        <text>L-seryl-[protein] + ATP = O-phospho-L-seryl-[protein] + ADP + H(+)</text>
        <dbReference type="Rhea" id="RHEA:17989"/>
        <dbReference type="Rhea" id="RHEA-COMP:9863"/>
        <dbReference type="Rhea" id="RHEA-COMP:11604"/>
        <dbReference type="ChEBI" id="CHEBI:15378"/>
        <dbReference type="ChEBI" id="CHEBI:29999"/>
        <dbReference type="ChEBI" id="CHEBI:30616"/>
        <dbReference type="ChEBI" id="CHEBI:83421"/>
        <dbReference type="ChEBI" id="CHEBI:456216"/>
        <dbReference type="EC" id="2.7.11.1"/>
    </reaction>
</comment>
<proteinExistence type="predicted"/>
<dbReference type="Pfam" id="PF00069">
    <property type="entry name" value="Pkinase"/>
    <property type="match status" value="1"/>
</dbReference>
<keyword evidence="5 13" id="KW-0418">Kinase</keyword>
<dbReference type="Proteomes" id="UP000598146">
    <property type="component" value="Unassembled WGS sequence"/>
</dbReference>
<keyword evidence="4 9" id="KW-0547">Nucleotide-binding</keyword>
<dbReference type="AlphaFoldDB" id="A0A931CDE6"/>
<keyword evidence="3" id="KW-0808">Transferase</keyword>
<feature type="binding site" evidence="9">
    <location>
        <position position="41"/>
    </location>
    <ligand>
        <name>ATP</name>
        <dbReference type="ChEBI" id="CHEBI:30616"/>
    </ligand>
</feature>
<dbReference type="InterPro" id="IPR000719">
    <property type="entry name" value="Prot_kinase_dom"/>
</dbReference>
<dbReference type="PANTHER" id="PTHR43289:SF6">
    <property type="entry name" value="SERINE_THREONINE-PROTEIN KINASE NEKL-3"/>
    <property type="match status" value="1"/>
</dbReference>
<feature type="compositionally biased region" description="Basic and acidic residues" evidence="10">
    <location>
        <begin position="496"/>
        <end position="526"/>
    </location>
</feature>